<evidence type="ECO:0000313" key="1">
    <source>
        <dbReference type="EMBL" id="HIW93403.1"/>
    </source>
</evidence>
<dbReference type="EMBL" id="DXGA01000057">
    <property type="protein sequence ID" value="HIW93403.1"/>
    <property type="molecule type" value="Genomic_DNA"/>
</dbReference>
<organism evidence="1 2">
    <name type="scientific">Candidatus Flavonifractor merdipullorum</name>
    <dbReference type="NCBI Taxonomy" id="2838590"/>
    <lineage>
        <taxon>Bacteria</taxon>
        <taxon>Bacillati</taxon>
        <taxon>Bacillota</taxon>
        <taxon>Clostridia</taxon>
        <taxon>Eubacteriales</taxon>
        <taxon>Oscillospiraceae</taxon>
        <taxon>Flavonifractor</taxon>
    </lineage>
</organism>
<gene>
    <name evidence="1" type="ORF">H9868_02560</name>
</gene>
<evidence type="ECO:0000313" key="2">
    <source>
        <dbReference type="Proteomes" id="UP000824192"/>
    </source>
</evidence>
<proteinExistence type="predicted"/>
<feature type="non-terminal residue" evidence="1">
    <location>
        <position position="66"/>
    </location>
</feature>
<reference evidence="1" key="1">
    <citation type="journal article" date="2021" name="PeerJ">
        <title>Extensive microbial diversity within the chicken gut microbiome revealed by metagenomics and culture.</title>
        <authorList>
            <person name="Gilroy R."/>
            <person name="Ravi A."/>
            <person name="Getino M."/>
            <person name="Pursley I."/>
            <person name="Horton D.L."/>
            <person name="Alikhan N.F."/>
            <person name="Baker D."/>
            <person name="Gharbi K."/>
            <person name="Hall N."/>
            <person name="Watson M."/>
            <person name="Adriaenssens E.M."/>
            <person name="Foster-Nyarko E."/>
            <person name="Jarju S."/>
            <person name="Secka A."/>
            <person name="Antonio M."/>
            <person name="Oren A."/>
            <person name="Chaudhuri R.R."/>
            <person name="La Ragione R."/>
            <person name="Hildebrand F."/>
            <person name="Pallen M.J."/>
        </authorList>
    </citation>
    <scope>NUCLEOTIDE SEQUENCE</scope>
    <source>
        <strain evidence="1">ChiGjej6B6-1540</strain>
    </source>
</reference>
<accession>A0A9D1UN21</accession>
<name>A0A9D1UN21_9FIRM</name>
<dbReference type="Proteomes" id="UP000824192">
    <property type="component" value="Unassembled WGS sequence"/>
</dbReference>
<reference evidence="1" key="2">
    <citation type="submission" date="2021-04" db="EMBL/GenBank/DDBJ databases">
        <authorList>
            <person name="Gilroy R."/>
        </authorList>
    </citation>
    <scope>NUCLEOTIDE SEQUENCE</scope>
    <source>
        <strain evidence="1">ChiGjej6B6-1540</strain>
    </source>
</reference>
<sequence>MDDLQKVHNAVTVLPYLSVRIRPYPEGSLISPISPSPLQHTQVKGLGSPPGPLTFFEKESKQFLFL</sequence>
<dbReference type="AlphaFoldDB" id="A0A9D1UN21"/>
<protein>
    <submittedName>
        <fullName evidence="1">Uncharacterized protein</fullName>
    </submittedName>
</protein>
<comment type="caution">
    <text evidence="1">The sequence shown here is derived from an EMBL/GenBank/DDBJ whole genome shotgun (WGS) entry which is preliminary data.</text>
</comment>